<evidence type="ECO:0000313" key="6">
    <source>
        <dbReference type="Proteomes" id="UP000662814"/>
    </source>
</evidence>
<dbReference type="InterPro" id="IPR036388">
    <property type="entry name" value="WH-like_DNA-bd_sf"/>
</dbReference>
<dbReference type="Gene3D" id="1.10.10.10">
    <property type="entry name" value="Winged helix-like DNA-binding domain superfamily/Winged helix DNA-binding domain"/>
    <property type="match status" value="1"/>
</dbReference>
<organism evidence="5 6">
    <name type="scientific">Paramicrobacterium chengjingii</name>
    <dbReference type="NCBI Taxonomy" id="2769067"/>
    <lineage>
        <taxon>Bacteria</taxon>
        <taxon>Bacillati</taxon>
        <taxon>Actinomycetota</taxon>
        <taxon>Actinomycetes</taxon>
        <taxon>Micrococcales</taxon>
        <taxon>Microbacteriaceae</taxon>
        <taxon>Paramicrobacterium</taxon>
    </lineage>
</organism>
<accession>A0ABX6YIC6</accession>
<keyword evidence="1" id="KW-0805">Transcription regulation</keyword>
<evidence type="ECO:0000256" key="1">
    <source>
        <dbReference type="ARBA" id="ARBA00023015"/>
    </source>
</evidence>
<evidence type="ECO:0000256" key="2">
    <source>
        <dbReference type="ARBA" id="ARBA00023125"/>
    </source>
</evidence>
<dbReference type="SMART" id="SM00418">
    <property type="entry name" value="HTH_ARSR"/>
    <property type="match status" value="1"/>
</dbReference>
<dbReference type="PANTHER" id="PTHR33154">
    <property type="entry name" value="TRANSCRIPTIONAL REGULATOR, ARSR FAMILY"/>
    <property type="match status" value="1"/>
</dbReference>
<dbReference type="Pfam" id="PF12840">
    <property type="entry name" value="HTH_20"/>
    <property type="match status" value="1"/>
</dbReference>
<dbReference type="Proteomes" id="UP000662814">
    <property type="component" value="Chromosome"/>
</dbReference>
<dbReference type="SUPFAM" id="SSF46785">
    <property type="entry name" value="Winged helix' DNA-binding domain"/>
    <property type="match status" value="1"/>
</dbReference>
<dbReference type="InterPro" id="IPR051081">
    <property type="entry name" value="HTH_MetalResp_TranReg"/>
</dbReference>
<dbReference type="PANTHER" id="PTHR33154:SF33">
    <property type="entry name" value="TRANSCRIPTIONAL REPRESSOR SDPR"/>
    <property type="match status" value="1"/>
</dbReference>
<feature type="domain" description="HTH arsR-type" evidence="4">
    <location>
        <begin position="27"/>
        <end position="136"/>
    </location>
</feature>
<sequence>MPPNEIDAELAAASGIPNLPIHLRDAEAIRVLAHPARQRVVNLLFADQLPHTSTQLSELTGLTPSAMSYHLRALEKAGLVERTESQTGDSRTRPWRASGTSIFIHGSEAEGVWEAQDALTSIAVSELRGRLQASRTISEEERDSYVGISESTLWLTDDEAAIYAQALQRAELELRRSGWANTPAPGRRLSRALFSLLPETDALHSEHPPE</sequence>
<protein>
    <submittedName>
        <fullName evidence="5">Helix-turn-helix transcriptional regulator</fullName>
    </submittedName>
</protein>
<name>A0ABX6YIC6_9MICO</name>
<reference evidence="5 6" key="1">
    <citation type="submission" date="2020-12" db="EMBL/GenBank/DDBJ databases">
        <title>Microbacterium sp. HY060.</title>
        <authorList>
            <person name="Zhou J."/>
        </authorList>
    </citation>
    <scope>NUCLEOTIDE SEQUENCE [LARGE SCALE GENOMIC DNA]</scope>
    <source>
        <strain evidence="5 6">HY60</strain>
    </source>
</reference>
<dbReference type="EMBL" id="CP061169">
    <property type="protein sequence ID" value="QPZ38558.1"/>
    <property type="molecule type" value="Genomic_DNA"/>
</dbReference>
<dbReference type="InterPro" id="IPR036390">
    <property type="entry name" value="WH_DNA-bd_sf"/>
</dbReference>
<dbReference type="CDD" id="cd00090">
    <property type="entry name" value="HTH_ARSR"/>
    <property type="match status" value="1"/>
</dbReference>
<evidence type="ECO:0000313" key="5">
    <source>
        <dbReference type="EMBL" id="QPZ38558.1"/>
    </source>
</evidence>
<evidence type="ECO:0000256" key="3">
    <source>
        <dbReference type="ARBA" id="ARBA00023163"/>
    </source>
</evidence>
<keyword evidence="3" id="KW-0804">Transcription</keyword>
<gene>
    <name evidence="5" type="ORF">HCR76_00110</name>
</gene>
<evidence type="ECO:0000259" key="4">
    <source>
        <dbReference type="SMART" id="SM00418"/>
    </source>
</evidence>
<keyword evidence="2" id="KW-0238">DNA-binding</keyword>
<keyword evidence="6" id="KW-1185">Reference proteome</keyword>
<dbReference type="InterPro" id="IPR001845">
    <property type="entry name" value="HTH_ArsR_DNA-bd_dom"/>
</dbReference>
<dbReference type="InterPro" id="IPR011991">
    <property type="entry name" value="ArsR-like_HTH"/>
</dbReference>
<proteinExistence type="predicted"/>
<dbReference type="RefSeq" id="WP_166986146.1">
    <property type="nucleotide sequence ID" value="NZ_CP061169.1"/>
</dbReference>